<comment type="caution">
    <text evidence="2">The sequence shown here is derived from an EMBL/GenBank/DDBJ whole genome shotgun (WGS) entry which is preliminary data.</text>
</comment>
<evidence type="ECO:0000313" key="2">
    <source>
        <dbReference type="EMBL" id="GMF61108.1"/>
    </source>
</evidence>
<feature type="compositionally biased region" description="Low complexity" evidence="1">
    <location>
        <begin position="251"/>
        <end position="271"/>
    </location>
</feature>
<reference evidence="2" key="1">
    <citation type="submission" date="2023-04" db="EMBL/GenBank/DDBJ databases">
        <title>Phytophthora fragariaefolia NBRC 109709.</title>
        <authorList>
            <person name="Ichikawa N."/>
            <person name="Sato H."/>
            <person name="Tonouchi N."/>
        </authorList>
    </citation>
    <scope>NUCLEOTIDE SEQUENCE</scope>
    <source>
        <strain evidence="2">NBRC 109709</strain>
    </source>
</reference>
<evidence type="ECO:0000256" key="1">
    <source>
        <dbReference type="SAM" id="MobiDB-lite"/>
    </source>
</evidence>
<dbReference type="EMBL" id="BSXT01005657">
    <property type="protein sequence ID" value="GMF61108.1"/>
    <property type="molecule type" value="Genomic_DNA"/>
</dbReference>
<accession>A0A9W7D808</accession>
<sequence>MTDSRLSIRPELLLPRPAGSTATAPEFRDLLGSLDARRELASLLQHYPVDGLARKVFRMSTLLKQTLEQLREAKRQLRSNGSQDGVVLLEKLTEISNMKTGIALLNQHWKEAFVTSKRRLDQEISDHARVFKHAAQIHEREEEALRTKLEIASQERDDVFAYIRVLKNQLKAGSLNVPRVMNFLNQHQTQVVGNWPRLKGLLEHIKDHKAPPDSWTTQIMVTTIDDYSAQPGPFTTLDEDGPDEEKKEGNDSGSGSGSKNVPLDFTQDSTPPATPQTPPSKHGKASSAGSRKLQLRPDSYAPSTEDPLDPCTSLARTVDETRASLADHAVVWDKQRTDLQLVMRSGLDYLDAFELVNGDHVVHPRFQIRDLTLMLVRMMYWGKLNQTPWARSLACAQKFAPG</sequence>
<protein>
    <submittedName>
        <fullName evidence="2">Unnamed protein product</fullName>
    </submittedName>
</protein>
<organism evidence="2 3">
    <name type="scientific">Phytophthora fragariaefolia</name>
    <dbReference type="NCBI Taxonomy" id="1490495"/>
    <lineage>
        <taxon>Eukaryota</taxon>
        <taxon>Sar</taxon>
        <taxon>Stramenopiles</taxon>
        <taxon>Oomycota</taxon>
        <taxon>Peronosporomycetes</taxon>
        <taxon>Peronosporales</taxon>
        <taxon>Peronosporaceae</taxon>
        <taxon>Phytophthora</taxon>
    </lineage>
</organism>
<keyword evidence="3" id="KW-1185">Reference proteome</keyword>
<dbReference type="OrthoDB" id="121589at2759"/>
<evidence type="ECO:0000313" key="3">
    <source>
        <dbReference type="Proteomes" id="UP001165121"/>
    </source>
</evidence>
<dbReference type="Proteomes" id="UP001165121">
    <property type="component" value="Unassembled WGS sequence"/>
</dbReference>
<gene>
    <name evidence="2" type="ORF">Pfra01_002659800</name>
</gene>
<dbReference type="AlphaFoldDB" id="A0A9W7D808"/>
<feature type="region of interest" description="Disordered" evidence="1">
    <location>
        <begin position="227"/>
        <end position="311"/>
    </location>
</feature>
<name>A0A9W7D808_9STRA</name>
<proteinExistence type="predicted"/>